<reference evidence="2" key="1">
    <citation type="submission" date="2018-05" db="EMBL/GenBank/DDBJ databases">
        <title>Draft genome of Mucuna pruriens seed.</title>
        <authorList>
            <person name="Nnadi N.E."/>
            <person name="Vos R."/>
            <person name="Hasami M.H."/>
            <person name="Devisetty U.K."/>
            <person name="Aguiy J.C."/>
        </authorList>
    </citation>
    <scope>NUCLEOTIDE SEQUENCE [LARGE SCALE GENOMIC DNA]</scope>
    <source>
        <strain evidence="2">JCA_2017</strain>
    </source>
</reference>
<protein>
    <submittedName>
        <fullName evidence="2">Uncharacterized protein</fullName>
    </submittedName>
</protein>
<dbReference type="Proteomes" id="UP000257109">
    <property type="component" value="Unassembled WGS sequence"/>
</dbReference>
<name>A0A371FVR8_MUCPR</name>
<organism evidence="2 3">
    <name type="scientific">Mucuna pruriens</name>
    <name type="common">Velvet bean</name>
    <name type="synonym">Dolichos pruriens</name>
    <dbReference type="NCBI Taxonomy" id="157652"/>
    <lineage>
        <taxon>Eukaryota</taxon>
        <taxon>Viridiplantae</taxon>
        <taxon>Streptophyta</taxon>
        <taxon>Embryophyta</taxon>
        <taxon>Tracheophyta</taxon>
        <taxon>Spermatophyta</taxon>
        <taxon>Magnoliopsida</taxon>
        <taxon>eudicotyledons</taxon>
        <taxon>Gunneridae</taxon>
        <taxon>Pentapetalae</taxon>
        <taxon>rosids</taxon>
        <taxon>fabids</taxon>
        <taxon>Fabales</taxon>
        <taxon>Fabaceae</taxon>
        <taxon>Papilionoideae</taxon>
        <taxon>50 kb inversion clade</taxon>
        <taxon>NPAAA clade</taxon>
        <taxon>indigoferoid/millettioid clade</taxon>
        <taxon>Phaseoleae</taxon>
        <taxon>Mucuna</taxon>
    </lineage>
</organism>
<feature type="region of interest" description="Disordered" evidence="1">
    <location>
        <begin position="1"/>
        <end position="20"/>
    </location>
</feature>
<evidence type="ECO:0000256" key="1">
    <source>
        <dbReference type="SAM" id="MobiDB-lite"/>
    </source>
</evidence>
<evidence type="ECO:0000313" key="3">
    <source>
        <dbReference type="Proteomes" id="UP000257109"/>
    </source>
</evidence>
<comment type="caution">
    <text evidence="2">The sequence shown here is derived from an EMBL/GenBank/DDBJ whole genome shotgun (WGS) entry which is preliminary data.</text>
</comment>
<dbReference type="OrthoDB" id="1747743at2759"/>
<feature type="non-terminal residue" evidence="2">
    <location>
        <position position="1"/>
    </location>
</feature>
<accession>A0A371FVR8</accession>
<keyword evidence="3" id="KW-1185">Reference proteome</keyword>
<dbReference type="EMBL" id="QJKJ01007677">
    <property type="protein sequence ID" value="RDX82270.1"/>
    <property type="molecule type" value="Genomic_DNA"/>
</dbReference>
<gene>
    <name evidence="2" type="ORF">CR513_36965</name>
</gene>
<proteinExistence type="predicted"/>
<sequence>MDSKSSRNESSSINDMHLFNEHSPDDRDLLMKENIFHSHFHVSGKLCSIIIDEGNSVSMASMRLVEKLKLPT</sequence>
<evidence type="ECO:0000313" key="2">
    <source>
        <dbReference type="EMBL" id="RDX82270.1"/>
    </source>
</evidence>
<dbReference type="AlphaFoldDB" id="A0A371FVR8"/>